<sequence length="32" mass="3668">MLFLLTSLRPPTHSAATETIVVEEKMNRRRVA</sequence>
<reference evidence="1 2" key="1">
    <citation type="journal article" date="2018" name="Front. Plant Sci.">
        <title>Red Clover (Trifolium pratense) and Zigzag Clover (T. medium) - A Picture of Genomic Similarities and Differences.</title>
        <authorList>
            <person name="Dluhosova J."/>
            <person name="Istvanek J."/>
            <person name="Nedelnik J."/>
            <person name="Repkova J."/>
        </authorList>
    </citation>
    <scope>NUCLEOTIDE SEQUENCE [LARGE SCALE GENOMIC DNA]</scope>
    <source>
        <strain evidence="2">cv. 10/8</strain>
        <tissue evidence="1">Leaf</tissue>
    </source>
</reference>
<dbReference type="AlphaFoldDB" id="A0A392SBA8"/>
<keyword evidence="2" id="KW-1185">Reference proteome</keyword>
<dbReference type="Proteomes" id="UP000265520">
    <property type="component" value="Unassembled WGS sequence"/>
</dbReference>
<protein>
    <submittedName>
        <fullName evidence="1">Uncharacterized protein</fullName>
    </submittedName>
</protein>
<dbReference type="EMBL" id="LXQA010353273">
    <property type="protein sequence ID" value="MCI46138.1"/>
    <property type="molecule type" value="Genomic_DNA"/>
</dbReference>
<organism evidence="1 2">
    <name type="scientific">Trifolium medium</name>
    <dbReference type="NCBI Taxonomy" id="97028"/>
    <lineage>
        <taxon>Eukaryota</taxon>
        <taxon>Viridiplantae</taxon>
        <taxon>Streptophyta</taxon>
        <taxon>Embryophyta</taxon>
        <taxon>Tracheophyta</taxon>
        <taxon>Spermatophyta</taxon>
        <taxon>Magnoliopsida</taxon>
        <taxon>eudicotyledons</taxon>
        <taxon>Gunneridae</taxon>
        <taxon>Pentapetalae</taxon>
        <taxon>rosids</taxon>
        <taxon>fabids</taxon>
        <taxon>Fabales</taxon>
        <taxon>Fabaceae</taxon>
        <taxon>Papilionoideae</taxon>
        <taxon>50 kb inversion clade</taxon>
        <taxon>NPAAA clade</taxon>
        <taxon>Hologalegina</taxon>
        <taxon>IRL clade</taxon>
        <taxon>Trifolieae</taxon>
        <taxon>Trifolium</taxon>
    </lineage>
</organism>
<comment type="caution">
    <text evidence="1">The sequence shown here is derived from an EMBL/GenBank/DDBJ whole genome shotgun (WGS) entry which is preliminary data.</text>
</comment>
<feature type="non-terminal residue" evidence="1">
    <location>
        <position position="32"/>
    </location>
</feature>
<name>A0A392SBA8_9FABA</name>
<proteinExistence type="predicted"/>
<accession>A0A392SBA8</accession>
<evidence type="ECO:0000313" key="1">
    <source>
        <dbReference type="EMBL" id="MCI46138.1"/>
    </source>
</evidence>
<evidence type="ECO:0000313" key="2">
    <source>
        <dbReference type="Proteomes" id="UP000265520"/>
    </source>
</evidence>